<evidence type="ECO:0000256" key="1">
    <source>
        <dbReference type="SAM" id="Phobius"/>
    </source>
</evidence>
<evidence type="ECO:0000313" key="4">
    <source>
        <dbReference type="Proteomes" id="UP000236047"/>
    </source>
</evidence>
<organism evidence="3 4">
    <name type="scientific">Streptomyces noursei</name>
    <name type="common">Streptomyces albulus</name>
    <dbReference type="NCBI Taxonomy" id="1971"/>
    <lineage>
        <taxon>Bacteria</taxon>
        <taxon>Bacillati</taxon>
        <taxon>Actinomycetota</taxon>
        <taxon>Actinomycetes</taxon>
        <taxon>Kitasatosporales</taxon>
        <taxon>Streptomycetaceae</taxon>
        <taxon>Streptomyces</taxon>
    </lineage>
</organism>
<comment type="caution">
    <text evidence="3">The sequence shown here is derived from an EMBL/GenBank/DDBJ whole genome shotgun (WGS) entry which is preliminary data.</text>
</comment>
<sequence>MRVRFRLGDDRGSQAVEAAIVTPLLVMLVCLAIAAGRLVLSGSHVDAAAADAAREASLARSADAALAGAQAAARDTLRRQGVSCASSSVSVDTSGLNVPVGQPASVTATVRCSVKLTDLLLPAPGVHTLTSKFTSVVDTYRERGKGS</sequence>
<feature type="transmembrane region" description="Helical" evidence="1">
    <location>
        <begin position="20"/>
        <end position="40"/>
    </location>
</feature>
<dbReference type="InterPro" id="IPR012495">
    <property type="entry name" value="TadE-like_dom"/>
</dbReference>
<dbReference type="Proteomes" id="UP000236047">
    <property type="component" value="Unassembled WGS sequence"/>
</dbReference>
<proteinExistence type="predicted"/>
<name>A0A2N8PR29_STRNR</name>
<keyword evidence="1" id="KW-0472">Membrane</keyword>
<dbReference type="RefSeq" id="WP_102922344.1">
    <property type="nucleotide sequence ID" value="NZ_LJSN01000001.1"/>
</dbReference>
<accession>A0A2N8PR29</accession>
<dbReference type="Pfam" id="PF07811">
    <property type="entry name" value="TadE"/>
    <property type="match status" value="1"/>
</dbReference>
<protein>
    <recommendedName>
        <fullName evidence="2">TadE-like domain-containing protein</fullName>
    </recommendedName>
</protein>
<keyword evidence="1" id="KW-0812">Transmembrane</keyword>
<evidence type="ECO:0000313" key="3">
    <source>
        <dbReference type="EMBL" id="PNE43439.1"/>
    </source>
</evidence>
<reference evidence="4" key="1">
    <citation type="submission" date="2015-09" db="EMBL/GenBank/DDBJ databases">
        <authorList>
            <person name="Graham D.E."/>
            <person name="Mahan K.M."/>
            <person name="Klingeman D.M."/>
            <person name="Fida T."/>
            <person name="Giannone R.J."/>
            <person name="Hettich R.L."/>
            <person name="Parry R.J."/>
            <person name="Spain J.C."/>
        </authorList>
    </citation>
    <scope>NUCLEOTIDE SEQUENCE [LARGE SCALE GENOMIC DNA]</scope>
    <source>
        <strain evidence="4">JCM 4701</strain>
    </source>
</reference>
<dbReference type="EMBL" id="LJSN01000001">
    <property type="protein sequence ID" value="PNE43439.1"/>
    <property type="molecule type" value="Genomic_DNA"/>
</dbReference>
<keyword evidence="1" id="KW-1133">Transmembrane helix</keyword>
<dbReference type="AlphaFoldDB" id="A0A2N8PR29"/>
<feature type="domain" description="TadE-like" evidence="2">
    <location>
        <begin position="12"/>
        <end position="54"/>
    </location>
</feature>
<keyword evidence="4" id="KW-1185">Reference proteome</keyword>
<evidence type="ECO:0000259" key="2">
    <source>
        <dbReference type="Pfam" id="PF07811"/>
    </source>
</evidence>
<gene>
    <name evidence="3" type="ORF">AOB60_00455</name>
</gene>